<dbReference type="GO" id="GO:0003700">
    <property type="term" value="F:DNA-binding transcription factor activity"/>
    <property type="evidence" value="ECO:0007669"/>
    <property type="project" value="InterPro"/>
</dbReference>
<keyword evidence="3" id="KW-0238">DNA-binding</keyword>
<dbReference type="GO" id="GO:0003677">
    <property type="term" value="F:DNA binding"/>
    <property type="evidence" value="ECO:0007669"/>
    <property type="project" value="UniProtKB-KW"/>
</dbReference>
<evidence type="ECO:0000256" key="5">
    <source>
        <dbReference type="SAM" id="Coils"/>
    </source>
</evidence>
<dbReference type="InterPro" id="IPR009061">
    <property type="entry name" value="DNA-bd_dom_put_sf"/>
</dbReference>
<feature type="domain" description="HTH merR-type" evidence="6">
    <location>
        <begin position="3"/>
        <end position="72"/>
    </location>
</feature>
<evidence type="ECO:0000313" key="7">
    <source>
        <dbReference type="EMBL" id="MBU9735816.1"/>
    </source>
</evidence>
<protein>
    <submittedName>
        <fullName evidence="7">MerR family transcriptional regulator</fullName>
    </submittedName>
</protein>
<dbReference type="PROSITE" id="PS50937">
    <property type="entry name" value="HTH_MERR_2"/>
    <property type="match status" value="1"/>
</dbReference>
<dbReference type="CDD" id="cd01107">
    <property type="entry name" value="HTH_BmrR"/>
    <property type="match status" value="1"/>
</dbReference>
<dbReference type="PANTHER" id="PTHR30204">
    <property type="entry name" value="REDOX-CYCLING DRUG-SENSING TRANSCRIPTIONAL ACTIVATOR SOXR"/>
    <property type="match status" value="1"/>
</dbReference>
<keyword evidence="1" id="KW-0678">Repressor</keyword>
<evidence type="ECO:0000313" key="8">
    <source>
        <dbReference type="Proteomes" id="UP000712157"/>
    </source>
</evidence>
<dbReference type="InterPro" id="IPR000551">
    <property type="entry name" value="MerR-type_HTH_dom"/>
</dbReference>
<gene>
    <name evidence="7" type="ORF">KTH89_04655</name>
</gene>
<dbReference type="InterPro" id="IPR011256">
    <property type="entry name" value="Reg_factor_effector_dom_sf"/>
</dbReference>
<proteinExistence type="predicted"/>
<comment type="caution">
    <text evidence="7">The sequence shown here is derived from an EMBL/GenBank/DDBJ whole genome shotgun (WGS) entry which is preliminary data.</text>
</comment>
<dbReference type="SUPFAM" id="SSF55136">
    <property type="entry name" value="Probable bacterial effector-binding domain"/>
    <property type="match status" value="1"/>
</dbReference>
<evidence type="ECO:0000256" key="1">
    <source>
        <dbReference type="ARBA" id="ARBA00022491"/>
    </source>
</evidence>
<dbReference type="InterPro" id="IPR047057">
    <property type="entry name" value="MerR_fam"/>
</dbReference>
<sequence length="276" mass="32959">MDKMTIGRMARLNHISEQTLRLYDRKGLLSPVHVGENGYRYYDIRQCAQLDMIQYMKSLGMSLKDIKVHMEDKNIDMMKSVLRQKNSQIESQIRELKYQRRAIERTLDSFEQYENAPKAGTILTEFIRERQMYCVKSKENFYDYGIEMYEKVLRQLKDSLMENQLPQIYFCNAGSIVSRENILKRNFYSEVVFVFVDQDYVDKSLITRIPSNTYLCIYCEGFEQELEYADRLLNEVEEKGYTVCGDYICEVISEIPLMEYEERGMFLRLQVPIKYR</sequence>
<keyword evidence="8" id="KW-1185">Reference proteome</keyword>
<accession>A0A949K397</accession>
<keyword evidence="5" id="KW-0175">Coiled coil</keyword>
<dbReference type="Gene3D" id="1.10.1660.10">
    <property type="match status" value="1"/>
</dbReference>
<dbReference type="AlphaFoldDB" id="A0A949K397"/>
<name>A0A949K397_9FIRM</name>
<keyword evidence="4" id="KW-0804">Transcription</keyword>
<dbReference type="Proteomes" id="UP000712157">
    <property type="component" value="Unassembled WGS sequence"/>
</dbReference>
<evidence type="ECO:0000259" key="6">
    <source>
        <dbReference type="PROSITE" id="PS50937"/>
    </source>
</evidence>
<feature type="coiled-coil region" evidence="5">
    <location>
        <begin position="79"/>
        <end position="106"/>
    </location>
</feature>
<dbReference type="PANTHER" id="PTHR30204:SF69">
    <property type="entry name" value="MERR-FAMILY TRANSCRIPTIONAL REGULATOR"/>
    <property type="match status" value="1"/>
</dbReference>
<dbReference type="SMART" id="SM00422">
    <property type="entry name" value="HTH_MERR"/>
    <property type="match status" value="1"/>
</dbReference>
<organism evidence="7 8">
    <name type="scientific">Diplocloster agilis</name>
    <dbReference type="NCBI Taxonomy" id="2850323"/>
    <lineage>
        <taxon>Bacteria</taxon>
        <taxon>Bacillati</taxon>
        <taxon>Bacillota</taxon>
        <taxon>Clostridia</taxon>
        <taxon>Lachnospirales</taxon>
        <taxon>Lachnospiraceae</taxon>
        <taxon>Diplocloster</taxon>
    </lineage>
</organism>
<evidence type="ECO:0000256" key="3">
    <source>
        <dbReference type="ARBA" id="ARBA00023125"/>
    </source>
</evidence>
<evidence type="ECO:0000256" key="4">
    <source>
        <dbReference type="ARBA" id="ARBA00023163"/>
    </source>
</evidence>
<dbReference type="Pfam" id="PF13411">
    <property type="entry name" value="MerR_1"/>
    <property type="match status" value="1"/>
</dbReference>
<dbReference type="EMBL" id="JAHQCW010000005">
    <property type="protein sequence ID" value="MBU9735816.1"/>
    <property type="molecule type" value="Genomic_DNA"/>
</dbReference>
<reference evidence="7" key="1">
    <citation type="submission" date="2021-06" db="EMBL/GenBank/DDBJ databases">
        <title>Description of novel taxa of the family Lachnospiraceae.</title>
        <authorList>
            <person name="Chaplin A.V."/>
            <person name="Sokolova S.R."/>
            <person name="Pikina A.P."/>
            <person name="Korzhanova M."/>
            <person name="Belova V."/>
            <person name="Korostin D."/>
            <person name="Efimov B.A."/>
        </authorList>
    </citation>
    <scope>NUCLEOTIDE SEQUENCE</scope>
    <source>
        <strain evidence="7">ASD5720</strain>
    </source>
</reference>
<dbReference type="SUPFAM" id="SSF46955">
    <property type="entry name" value="Putative DNA-binding domain"/>
    <property type="match status" value="1"/>
</dbReference>
<keyword evidence="2" id="KW-0805">Transcription regulation</keyword>
<dbReference type="RefSeq" id="WP_158344739.1">
    <property type="nucleotide sequence ID" value="NZ_JAHQCW010000005.1"/>
</dbReference>
<evidence type="ECO:0000256" key="2">
    <source>
        <dbReference type="ARBA" id="ARBA00023015"/>
    </source>
</evidence>